<dbReference type="EMBL" id="CP073581">
    <property type="protein sequence ID" value="QUJ76921.1"/>
    <property type="molecule type" value="Genomic_DNA"/>
</dbReference>
<dbReference type="RefSeq" id="WP_212705118.1">
    <property type="nucleotide sequence ID" value="NZ_CP073581.1"/>
</dbReference>
<gene>
    <name evidence="1" type="ORF">KDD17_02345</name>
</gene>
<organism evidence="1 2">
    <name type="scientific">Sulfitobacter albidus</name>
    <dbReference type="NCBI Taxonomy" id="2829501"/>
    <lineage>
        <taxon>Bacteria</taxon>
        <taxon>Pseudomonadati</taxon>
        <taxon>Pseudomonadota</taxon>
        <taxon>Alphaproteobacteria</taxon>
        <taxon>Rhodobacterales</taxon>
        <taxon>Roseobacteraceae</taxon>
        <taxon>Sulfitobacter</taxon>
    </lineage>
</organism>
<sequence>MSDETEVLYNASCPICSREVDHYAKLSARDALPIRYDDLGNRQMLDAWGVTAEAAAKRLHVRKNGQIYGGVPAFVVLWQEIPRYRWLARVVNTPGIHWIACRVYDHILAPILYRMHLRREAAGG</sequence>
<dbReference type="GO" id="GO:0015035">
    <property type="term" value="F:protein-disulfide reductase activity"/>
    <property type="evidence" value="ECO:0007669"/>
    <property type="project" value="InterPro"/>
</dbReference>
<reference evidence="1" key="1">
    <citation type="submission" date="2021-04" db="EMBL/GenBank/DDBJ databases">
        <title>Complete genome sequence for Sulfitobacter sp. strain JK7-1.</title>
        <authorList>
            <person name="Park S.-J."/>
        </authorList>
    </citation>
    <scope>NUCLEOTIDE SEQUENCE</scope>
    <source>
        <strain evidence="1">JK7-1</strain>
    </source>
</reference>
<dbReference type="KEGG" id="sual:KDD17_02345"/>
<evidence type="ECO:0000313" key="2">
    <source>
        <dbReference type="Proteomes" id="UP000683291"/>
    </source>
</evidence>
<protein>
    <submittedName>
        <fullName evidence="1">DUF393 domain-containing protein</fullName>
    </submittedName>
</protein>
<dbReference type="AlphaFoldDB" id="A0A975JEB4"/>
<keyword evidence="2" id="KW-1185">Reference proteome</keyword>
<proteinExistence type="predicted"/>
<evidence type="ECO:0000313" key="1">
    <source>
        <dbReference type="EMBL" id="QUJ76921.1"/>
    </source>
</evidence>
<dbReference type="Pfam" id="PF04134">
    <property type="entry name" value="DCC1-like"/>
    <property type="match status" value="1"/>
</dbReference>
<dbReference type="InterPro" id="IPR007263">
    <property type="entry name" value="DCC1-like"/>
</dbReference>
<accession>A0A975JEB4</accession>
<name>A0A975JEB4_9RHOB</name>
<dbReference type="Proteomes" id="UP000683291">
    <property type="component" value="Chromosome 1"/>
</dbReference>